<evidence type="ECO:0000313" key="6">
    <source>
        <dbReference type="EMBL" id="APZ92659.1"/>
    </source>
</evidence>
<dbReference type="InterPro" id="IPR004839">
    <property type="entry name" value="Aminotransferase_I/II_large"/>
</dbReference>
<dbReference type="GO" id="GO:1901605">
    <property type="term" value="P:alpha-amino acid metabolic process"/>
    <property type="evidence" value="ECO:0007669"/>
    <property type="project" value="TreeGrafter"/>
</dbReference>
<dbReference type="InterPro" id="IPR015424">
    <property type="entry name" value="PyrdxlP-dep_Trfase"/>
</dbReference>
<evidence type="ECO:0000256" key="3">
    <source>
        <dbReference type="ARBA" id="ARBA00022679"/>
    </source>
</evidence>
<dbReference type="Pfam" id="PF00155">
    <property type="entry name" value="Aminotran_1_2"/>
    <property type="match status" value="1"/>
</dbReference>
<proteinExistence type="predicted"/>
<protein>
    <submittedName>
        <fullName evidence="6">2-aminoadipate transaminase</fullName>
        <ecNumber evidence="6">2.6.1.39</ecNumber>
    </submittedName>
</protein>
<dbReference type="GO" id="GO:0047536">
    <property type="term" value="F:2-aminoadipate transaminase activity"/>
    <property type="evidence" value="ECO:0007669"/>
    <property type="project" value="UniProtKB-EC"/>
</dbReference>
<dbReference type="EMBL" id="CP017641">
    <property type="protein sequence ID" value="APZ92659.1"/>
    <property type="molecule type" value="Genomic_DNA"/>
</dbReference>
<feature type="domain" description="Aminotransferase class I/classII large" evidence="5">
    <location>
        <begin position="58"/>
        <end position="388"/>
    </location>
</feature>
<dbReference type="Gene3D" id="3.40.640.10">
    <property type="entry name" value="Type I PLP-dependent aspartate aminotransferase-like (Major domain)"/>
    <property type="match status" value="1"/>
</dbReference>
<sequence length="435" mass="47704">MSTTASAFTPSVSAQRADGQAIGYLMQQGIENADCLSLAAGFVDPETLPTALVDKTASRLLSDSETGKLALQYGTTGGSDRVRAVFRDYLARLEGDEDRVHNVPLDQIMLTTGSQQLLALLTEAIFNEGDICLVAAPTYFVYLGVLDGVGAQVIPVKTDDNGMCPDALDAELRRIDELGQLHKVKLVYVVSYHDNPAGISVSNDRRPKLLEVTKRWSQDHPIYLLEDAAYRELHYDGEELPSIWSFDTGYDSGDQQHVVLSQTFSKSFSPGLRVGLSVLPPELVKPISDLKGNQDFGSGHLSQNIVAEVLRTGEYWDHLAGLRTSYRAKRDAMVAAAEEFFSGIDGVTWRTPAGGLYVWMSLPEHIPTGFDSPLFARATEVDKVMYVPGELCYPSGWEDRPRHQMRLSYGVLAAAGIREGMRRLASAVRAVIDSK</sequence>
<evidence type="ECO:0000313" key="7">
    <source>
        <dbReference type="Proteomes" id="UP000187735"/>
    </source>
</evidence>
<keyword evidence="7" id="KW-1185">Reference proteome</keyword>
<keyword evidence="3 6" id="KW-0808">Transferase</keyword>
<dbReference type="PANTHER" id="PTHR42790:SF19">
    <property type="entry name" value="KYNURENINE_ALPHA-AMINOADIPATE AMINOTRANSFERASE, MITOCHONDRIAL"/>
    <property type="match status" value="1"/>
</dbReference>
<comment type="cofactor">
    <cofactor evidence="1">
        <name>pyridoxal 5'-phosphate</name>
        <dbReference type="ChEBI" id="CHEBI:597326"/>
    </cofactor>
</comment>
<dbReference type="SUPFAM" id="SSF53383">
    <property type="entry name" value="PLP-dependent transferases"/>
    <property type="match status" value="1"/>
</dbReference>
<dbReference type="EC" id="2.6.1.39" evidence="6"/>
<dbReference type="Gene3D" id="3.90.1150.10">
    <property type="entry name" value="Aspartate Aminotransferase, domain 1"/>
    <property type="match status" value="1"/>
</dbReference>
<keyword evidence="2 6" id="KW-0032">Aminotransferase</keyword>
<evidence type="ECO:0000259" key="5">
    <source>
        <dbReference type="Pfam" id="PF00155"/>
    </source>
</evidence>
<dbReference type="GO" id="GO:0030170">
    <property type="term" value="F:pyridoxal phosphate binding"/>
    <property type="evidence" value="ECO:0007669"/>
    <property type="project" value="InterPro"/>
</dbReference>
<dbReference type="InterPro" id="IPR015422">
    <property type="entry name" value="PyrdxlP-dep_Trfase_small"/>
</dbReference>
<accession>A0A1P8WF31</accession>
<name>A0A1P8WF31_9PLAN</name>
<dbReference type="RefSeq" id="WP_077028240.1">
    <property type="nucleotide sequence ID" value="NZ_CP017641.1"/>
</dbReference>
<evidence type="ECO:0000256" key="1">
    <source>
        <dbReference type="ARBA" id="ARBA00001933"/>
    </source>
</evidence>
<dbReference type="Proteomes" id="UP000187735">
    <property type="component" value="Chromosome"/>
</dbReference>
<dbReference type="AlphaFoldDB" id="A0A1P8WF31"/>
<dbReference type="STRING" id="1891926.Fuma_02270"/>
<gene>
    <name evidence="6" type="primary">lysN</name>
    <name evidence="6" type="ORF">Fuma_02270</name>
</gene>
<reference evidence="6 7" key="1">
    <citation type="journal article" date="2016" name="Front. Microbiol.">
        <title>Fuerstia marisgermanicae gen. nov., sp. nov., an Unusual Member of the Phylum Planctomycetes from the German Wadden Sea.</title>
        <authorList>
            <person name="Kohn T."/>
            <person name="Heuer A."/>
            <person name="Jogler M."/>
            <person name="Vollmers J."/>
            <person name="Boedeker C."/>
            <person name="Bunk B."/>
            <person name="Rast P."/>
            <person name="Borchert D."/>
            <person name="Glockner I."/>
            <person name="Freese H.M."/>
            <person name="Klenk H.P."/>
            <person name="Overmann J."/>
            <person name="Kaster A.K."/>
            <person name="Rohde M."/>
            <person name="Wiegand S."/>
            <person name="Jogler C."/>
        </authorList>
    </citation>
    <scope>NUCLEOTIDE SEQUENCE [LARGE SCALE GENOMIC DNA]</scope>
    <source>
        <strain evidence="6 7">NH11</strain>
    </source>
</reference>
<dbReference type="InterPro" id="IPR015421">
    <property type="entry name" value="PyrdxlP-dep_Trfase_major"/>
</dbReference>
<dbReference type="InterPro" id="IPR050859">
    <property type="entry name" value="Class-I_PLP-dep_aminotransf"/>
</dbReference>
<dbReference type="CDD" id="cd00609">
    <property type="entry name" value="AAT_like"/>
    <property type="match status" value="1"/>
</dbReference>
<dbReference type="PANTHER" id="PTHR42790">
    <property type="entry name" value="AMINOTRANSFERASE"/>
    <property type="match status" value="1"/>
</dbReference>
<evidence type="ECO:0000256" key="4">
    <source>
        <dbReference type="ARBA" id="ARBA00022898"/>
    </source>
</evidence>
<evidence type="ECO:0000256" key="2">
    <source>
        <dbReference type="ARBA" id="ARBA00022576"/>
    </source>
</evidence>
<keyword evidence="4" id="KW-0663">Pyridoxal phosphate</keyword>
<dbReference type="KEGG" id="fmr:Fuma_02270"/>
<organism evidence="6 7">
    <name type="scientific">Fuerstiella marisgermanici</name>
    <dbReference type="NCBI Taxonomy" id="1891926"/>
    <lineage>
        <taxon>Bacteria</taxon>
        <taxon>Pseudomonadati</taxon>
        <taxon>Planctomycetota</taxon>
        <taxon>Planctomycetia</taxon>
        <taxon>Planctomycetales</taxon>
        <taxon>Planctomycetaceae</taxon>
        <taxon>Fuerstiella</taxon>
    </lineage>
</organism>
<dbReference type="OrthoDB" id="9802328at2"/>